<proteinExistence type="predicted"/>
<dbReference type="Proteomes" id="UP001164929">
    <property type="component" value="Chromosome 2"/>
</dbReference>
<evidence type="ECO:0000313" key="2">
    <source>
        <dbReference type="Proteomes" id="UP001164929"/>
    </source>
</evidence>
<organism evidence="1 2">
    <name type="scientific">Populus alba x Populus x berolinensis</name>
    <dbReference type="NCBI Taxonomy" id="444605"/>
    <lineage>
        <taxon>Eukaryota</taxon>
        <taxon>Viridiplantae</taxon>
        <taxon>Streptophyta</taxon>
        <taxon>Embryophyta</taxon>
        <taxon>Tracheophyta</taxon>
        <taxon>Spermatophyta</taxon>
        <taxon>Magnoliopsida</taxon>
        <taxon>eudicotyledons</taxon>
        <taxon>Gunneridae</taxon>
        <taxon>Pentapetalae</taxon>
        <taxon>rosids</taxon>
        <taxon>fabids</taxon>
        <taxon>Malpighiales</taxon>
        <taxon>Salicaceae</taxon>
        <taxon>Saliceae</taxon>
        <taxon>Populus</taxon>
    </lineage>
</organism>
<reference evidence="1" key="1">
    <citation type="journal article" date="2023" name="Mol. Ecol. Resour.">
        <title>Chromosome-level genome assembly of a triploid poplar Populus alba 'Berolinensis'.</title>
        <authorList>
            <person name="Chen S."/>
            <person name="Yu Y."/>
            <person name="Wang X."/>
            <person name="Wang S."/>
            <person name="Zhang T."/>
            <person name="Zhou Y."/>
            <person name="He R."/>
            <person name="Meng N."/>
            <person name="Wang Y."/>
            <person name="Liu W."/>
            <person name="Liu Z."/>
            <person name="Liu J."/>
            <person name="Guo Q."/>
            <person name="Huang H."/>
            <person name="Sederoff R.R."/>
            <person name="Wang G."/>
            <person name="Qu G."/>
            <person name="Chen S."/>
        </authorList>
    </citation>
    <scope>NUCLEOTIDE SEQUENCE</scope>
    <source>
        <strain evidence="1">SC-2020</strain>
    </source>
</reference>
<evidence type="ECO:0000313" key="1">
    <source>
        <dbReference type="EMBL" id="KAJ7005706.1"/>
    </source>
</evidence>
<keyword evidence="2" id="KW-1185">Reference proteome</keyword>
<gene>
    <name evidence="1" type="ORF">NC653_005122</name>
</gene>
<dbReference type="AlphaFoldDB" id="A0AAD6WBG3"/>
<accession>A0AAD6WBG3</accession>
<sequence length="27" mass="3331">MHLQRRCKHRHEHIRPVPLCTRTLAKL</sequence>
<dbReference type="EMBL" id="JAQIZT010000002">
    <property type="protein sequence ID" value="KAJ7005706.1"/>
    <property type="molecule type" value="Genomic_DNA"/>
</dbReference>
<protein>
    <submittedName>
        <fullName evidence="1">Uncharacterized protein</fullName>
    </submittedName>
</protein>
<comment type="caution">
    <text evidence="1">The sequence shown here is derived from an EMBL/GenBank/DDBJ whole genome shotgun (WGS) entry which is preliminary data.</text>
</comment>
<name>A0AAD6WBG3_9ROSI</name>